<keyword evidence="1" id="KW-0732">Signal</keyword>
<evidence type="ECO:0000256" key="3">
    <source>
        <dbReference type="SAM" id="MobiDB-lite"/>
    </source>
</evidence>
<evidence type="ECO:0000256" key="2">
    <source>
        <dbReference type="ARBA" id="ARBA00023157"/>
    </source>
</evidence>
<keyword evidence="2" id="KW-1015">Disulfide bond</keyword>
<organism evidence="5 6">
    <name type="scientific">Streptomyces luteolus</name>
    <dbReference type="NCBI Taxonomy" id="3043615"/>
    <lineage>
        <taxon>Bacteria</taxon>
        <taxon>Bacillati</taxon>
        <taxon>Actinomycetota</taxon>
        <taxon>Actinomycetes</taxon>
        <taxon>Kitasatosporales</taxon>
        <taxon>Streptomycetaceae</taxon>
        <taxon>Streptomyces</taxon>
    </lineage>
</organism>
<dbReference type="EMBL" id="JASCIS010000035">
    <property type="protein sequence ID" value="MDI3422319.1"/>
    <property type="molecule type" value="Genomic_DNA"/>
</dbReference>
<dbReference type="RefSeq" id="WP_282538182.1">
    <property type="nucleotide sequence ID" value="NZ_JASCIS010000035.1"/>
</dbReference>
<sequence>MLAAALAFVVVQVVTLDSTDEEASGRGKPGPTKSESGDGSASLRGDGWWPLHGSGTARTGERDAVVNGRAQWAEDGPNGGALSLEGIDGFADIGTPVIDTAEKDYSVAARVRLATDQGFRTAVSQDGPGISTFFLQYSASDERFAFSFPGARTLAEKTGKPETGRWYHLVGTYSQDEKTMKIYVDGELAGERQASAQPKKPGSLVIGRAKSGGRPVDFWKGDIADVHVYERELTADEVSSLASGEPQ</sequence>
<keyword evidence="6" id="KW-1185">Reference proteome</keyword>
<proteinExistence type="predicted"/>
<dbReference type="Gene3D" id="2.60.120.200">
    <property type="match status" value="1"/>
</dbReference>
<comment type="caution">
    <text evidence="5">The sequence shown here is derived from an EMBL/GenBank/DDBJ whole genome shotgun (WGS) entry which is preliminary data.</text>
</comment>
<dbReference type="InterPro" id="IPR006558">
    <property type="entry name" value="LamG-like"/>
</dbReference>
<dbReference type="InterPro" id="IPR013320">
    <property type="entry name" value="ConA-like_dom_sf"/>
</dbReference>
<name>A0ABT6T5I2_9ACTN</name>
<evidence type="ECO:0000313" key="6">
    <source>
        <dbReference type="Proteomes" id="UP001237105"/>
    </source>
</evidence>
<reference evidence="5 6" key="1">
    <citation type="submission" date="2023-05" db="EMBL/GenBank/DDBJ databases">
        <title>Draft genome sequence of Streptomyces sp. B-S-A12 isolated from a cave soil in Thailand.</title>
        <authorList>
            <person name="Chamroensaksri N."/>
            <person name="Muangham S."/>
        </authorList>
    </citation>
    <scope>NUCLEOTIDE SEQUENCE [LARGE SCALE GENOMIC DNA]</scope>
    <source>
        <strain evidence="5 6">B-S-A12</strain>
    </source>
</reference>
<protein>
    <submittedName>
        <fullName evidence="5">LamG domain-containing protein</fullName>
    </submittedName>
</protein>
<dbReference type="Pfam" id="PF13385">
    <property type="entry name" value="Laminin_G_3"/>
    <property type="match status" value="1"/>
</dbReference>
<accession>A0ABT6T5I2</accession>
<dbReference type="SUPFAM" id="SSF49899">
    <property type="entry name" value="Concanavalin A-like lectins/glucanases"/>
    <property type="match status" value="1"/>
</dbReference>
<evidence type="ECO:0000259" key="4">
    <source>
        <dbReference type="SMART" id="SM00560"/>
    </source>
</evidence>
<evidence type="ECO:0000313" key="5">
    <source>
        <dbReference type="EMBL" id="MDI3422319.1"/>
    </source>
</evidence>
<feature type="domain" description="LamG-like jellyroll fold" evidence="4">
    <location>
        <begin position="103"/>
        <end position="236"/>
    </location>
</feature>
<gene>
    <name evidence="5" type="ORF">QIT00_27890</name>
</gene>
<feature type="region of interest" description="Disordered" evidence="3">
    <location>
        <begin position="19"/>
        <end position="62"/>
    </location>
</feature>
<evidence type="ECO:0000256" key="1">
    <source>
        <dbReference type="ARBA" id="ARBA00022729"/>
    </source>
</evidence>
<dbReference type="Proteomes" id="UP001237105">
    <property type="component" value="Unassembled WGS sequence"/>
</dbReference>
<dbReference type="SMART" id="SM00560">
    <property type="entry name" value="LamGL"/>
    <property type="match status" value="1"/>
</dbReference>